<evidence type="ECO:0000256" key="6">
    <source>
        <dbReference type="ARBA" id="ARBA00022723"/>
    </source>
</evidence>
<dbReference type="SUPFAM" id="SSF54665">
    <property type="entry name" value="CO dehydrogenase molybdoprotein N-domain-like"/>
    <property type="match status" value="1"/>
</dbReference>
<dbReference type="InterPro" id="IPR000674">
    <property type="entry name" value="Ald_Oxase/Xan_DH_a/b"/>
</dbReference>
<evidence type="ECO:0000256" key="2">
    <source>
        <dbReference type="ARBA" id="ARBA00001974"/>
    </source>
</evidence>
<name>A0A3R6Y4D1_APHAT</name>
<dbReference type="InterPro" id="IPR016208">
    <property type="entry name" value="Ald_Oxase/xanthine_DH-like"/>
</dbReference>
<dbReference type="SUPFAM" id="SSF56003">
    <property type="entry name" value="Molybdenum cofactor-binding domain"/>
    <property type="match status" value="1"/>
</dbReference>
<keyword evidence="6" id="KW-0479">Metal-binding</keyword>
<dbReference type="GO" id="GO:0051537">
    <property type="term" value="F:2 iron, 2 sulfur cluster binding"/>
    <property type="evidence" value="ECO:0007669"/>
    <property type="project" value="UniProtKB-KW"/>
</dbReference>
<comment type="cofactor">
    <cofactor evidence="1">
        <name>Mo-molybdopterin</name>
        <dbReference type="ChEBI" id="CHEBI:71302"/>
    </cofactor>
</comment>
<evidence type="ECO:0000256" key="1">
    <source>
        <dbReference type="ARBA" id="ARBA00001924"/>
    </source>
</evidence>
<dbReference type="GO" id="GO:0016491">
    <property type="term" value="F:oxidoreductase activity"/>
    <property type="evidence" value="ECO:0007669"/>
    <property type="project" value="UniProtKB-KW"/>
</dbReference>
<feature type="domain" description="Aldehyde oxidase/xanthine dehydrogenase a/b hammerhead" evidence="11">
    <location>
        <begin position="11"/>
        <end position="117"/>
    </location>
</feature>
<evidence type="ECO:0000256" key="8">
    <source>
        <dbReference type="ARBA" id="ARBA00023004"/>
    </source>
</evidence>
<dbReference type="PANTHER" id="PTHR11908">
    <property type="entry name" value="XANTHINE DEHYDROGENASE"/>
    <property type="match status" value="1"/>
</dbReference>
<dbReference type="InterPro" id="IPR046867">
    <property type="entry name" value="AldOxase/xan_DH_MoCoBD2"/>
</dbReference>
<evidence type="ECO:0000256" key="10">
    <source>
        <dbReference type="ARBA" id="ARBA00034078"/>
    </source>
</evidence>
<dbReference type="FunFam" id="3.30.365.10:FF:000002">
    <property type="entry name" value="Xanthine dehydrogenase oxidase"/>
    <property type="match status" value="1"/>
</dbReference>
<dbReference type="Pfam" id="PF01315">
    <property type="entry name" value="Ald_Xan_dh_C"/>
    <property type="match status" value="1"/>
</dbReference>
<evidence type="ECO:0000313" key="13">
    <source>
        <dbReference type="Proteomes" id="UP000285430"/>
    </source>
</evidence>
<gene>
    <name evidence="12" type="ORF">DYB37_006797</name>
</gene>
<keyword evidence="4" id="KW-0500">Molybdenum</keyword>
<sequence length="647" mass="68759">MYSSFVKLLATGEAKYVADVPPIPGMLYGALVFSTQALANLVQLDTLRARQVAGVVDVVTAADIPGTNAIGDGLEPLFVPLQGQVLYVGMALGLVLATSASVAQHAAGLVVAEAAGTLVPSTPDQPNPIPMPGNDDHVDEKIATAPRQLQGTVSFGSQRHFYMEPQASTVYPDEDRCYRVETSTQNPTGVQAAVAGVLGVSLHAVDVKMKRAGGGFGGKLTRCNVNATAAAIAAHKHDVAVQVVNDRNTDFRNVAGRNALVGEYHVGFDDDGRLLALDLQFHFAMGAYSGGDNNGECLMAILWSDGAYHGLHASADVARRKEAAVYFNSQNKWKKRGLAVTPVKYGIAISGLKYGASVSIFHGDGTVLVTHGGCEIGQGIDTKAAQMAAFMLGIPLAKIKLQPTSTGLIPNSDATGGSSTSESIARSVQAACQTLITRLSSVRTQLPKDATWGQVVAAAHADGVQLFASEQPNVVAPPLQVFDYFVYAAACSEVEVDILTGEVNVLRTDIMYDCGKSFNPVIDIGQIEGAFVMALGLFFQESVEYDAAGRLLTSGTWEYKVPSHKDIPEVLNVTLLDKSDNPRGVMSSKAVGEPPFQLVNSVYFALKNALRHSRLERNVTEFFQLDMPATVDRRLLAAKVQPAELKL</sequence>
<accession>A0A3R6Y4D1</accession>
<evidence type="ECO:0000256" key="5">
    <source>
        <dbReference type="ARBA" id="ARBA00022714"/>
    </source>
</evidence>
<evidence type="ECO:0000256" key="4">
    <source>
        <dbReference type="ARBA" id="ARBA00022505"/>
    </source>
</evidence>
<comment type="cofactor">
    <cofactor evidence="10">
        <name>[2Fe-2S] cluster</name>
        <dbReference type="ChEBI" id="CHEBI:190135"/>
    </cofactor>
</comment>
<evidence type="ECO:0000259" key="11">
    <source>
        <dbReference type="SMART" id="SM01008"/>
    </source>
</evidence>
<keyword evidence="9" id="KW-0411">Iron-sulfur</keyword>
<evidence type="ECO:0000256" key="3">
    <source>
        <dbReference type="ARBA" id="ARBA00006849"/>
    </source>
</evidence>
<dbReference type="EMBL" id="QUTH01000877">
    <property type="protein sequence ID" value="RHZ32487.1"/>
    <property type="molecule type" value="Genomic_DNA"/>
</dbReference>
<dbReference type="VEuPathDB" id="FungiDB:H257_08501"/>
<dbReference type="Gene3D" id="3.30.365.10">
    <property type="entry name" value="Aldehyde oxidase/xanthine dehydrogenase, molybdopterin binding domain"/>
    <property type="match status" value="3"/>
</dbReference>
<evidence type="ECO:0000256" key="9">
    <source>
        <dbReference type="ARBA" id="ARBA00023014"/>
    </source>
</evidence>
<comment type="caution">
    <text evidence="12">The sequence shown here is derived from an EMBL/GenBank/DDBJ whole genome shotgun (WGS) entry which is preliminary data.</text>
</comment>
<keyword evidence="8" id="KW-0408">Iron</keyword>
<dbReference type="PANTHER" id="PTHR11908:SF132">
    <property type="entry name" value="ALDEHYDE OXIDASE 1-RELATED"/>
    <property type="match status" value="1"/>
</dbReference>
<dbReference type="AlphaFoldDB" id="A0A3R6Y4D1"/>
<evidence type="ECO:0000256" key="7">
    <source>
        <dbReference type="ARBA" id="ARBA00023002"/>
    </source>
</evidence>
<keyword evidence="5" id="KW-0001">2Fe-2S</keyword>
<keyword evidence="7" id="KW-0560">Oxidoreductase</keyword>
<dbReference type="Proteomes" id="UP000285430">
    <property type="component" value="Unassembled WGS sequence"/>
</dbReference>
<organism evidence="12 13">
    <name type="scientific">Aphanomyces astaci</name>
    <name type="common">Crayfish plague agent</name>
    <dbReference type="NCBI Taxonomy" id="112090"/>
    <lineage>
        <taxon>Eukaryota</taxon>
        <taxon>Sar</taxon>
        <taxon>Stramenopiles</taxon>
        <taxon>Oomycota</taxon>
        <taxon>Saprolegniomycetes</taxon>
        <taxon>Saprolegniales</taxon>
        <taxon>Verrucalvaceae</taxon>
        <taxon>Aphanomyces</taxon>
    </lineage>
</organism>
<dbReference type="InterPro" id="IPR037165">
    <property type="entry name" value="AldOxase/xan_DH_Mopterin-bd_sf"/>
</dbReference>
<comment type="similarity">
    <text evidence="3">Belongs to the xanthine dehydrogenase family.</text>
</comment>
<dbReference type="GO" id="GO:0005506">
    <property type="term" value="F:iron ion binding"/>
    <property type="evidence" value="ECO:0007669"/>
    <property type="project" value="InterPro"/>
</dbReference>
<dbReference type="FunFam" id="3.30.365.10:FF:000001">
    <property type="entry name" value="Xanthine dehydrogenase oxidase"/>
    <property type="match status" value="1"/>
</dbReference>
<dbReference type="InterPro" id="IPR036856">
    <property type="entry name" value="Ald_Oxase/Xan_DH_a/b_sf"/>
</dbReference>
<dbReference type="SMART" id="SM01008">
    <property type="entry name" value="Ald_Xan_dh_C"/>
    <property type="match status" value="1"/>
</dbReference>
<proteinExistence type="inferred from homology"/>
<dbReference type="Pfam" id="PF20256">
    <property type="entry name" value="MoCoBD_2"/>
    <property type="match status" value="1"/>
</dbReference>
<protein>
    <recommendedName>
        <fullName evidence="11">Aldehyde oxidase/xanthine dehydrogenase a/b hammerhead domain-containing protein</fullName>
    </recommendedName>
</protein>
<dbReference type="Gene3D" id="3.90.1170.50">
    <property type="entry name" value="Aldehyde oxidase/xanthine dehydrogenase, a/b hammerhead"/>
    <property type="match status" value="1"/>
</dbReference>
<comment type="cofactor">
    <cofactor evidence="2">
        <name>FAD</name>
        <dbReference type="ChEBI" id="CHEBI:57692"/>
    </cofactor>
</comment>
<evidence type="ECO:0000313" key="12">
    <source>
        <dbReference type="EMBL" id="RHZ32487.1"/>
    </source>
</evidence>
<reference evidence="12 13" key="1">
    <citation type="submission" date="2018-08" db="EMBL/GenBank/DDBJ databases">
        <title>Aphanomyces genome sequencing and annotation.</title>
        <authorList>
            <person name="Minardi D."/>
            <person name="Oidtmann B."/>
            <person name="Van Der Giezen M."/>
            <person name="Studholme D.J."/>
        </authorList>
    </citation>
    <scope>NUCLEOTIDE SEQUENCE [LARGE SCALE GENOMIC DNA]</scope>
    <source>
        <strain evidence="12 13">Da</strain>
    </source>
</reference>